<keyword evidence="8" id="KW-0547">Nucleotide-binding</keyword>
<dbReference type="GO" id="GO:0000049">
    <property type="term" value="F:tRNA binding"/>
    <property type="evidence" value="ECO:0007669"/>
    <property type="project" value="TreeGrafter"/>
</dbReference>
<dbReference type="GO" id="GO:0005524">
    <property type="term" value="F:ATP binding"/>
    <property type="evidence" value="ECO:0007669"/>
    <property type="project" value="UniProtKB-KW"/>
</dbReference>
<sequence>MTQTSSPMGASAPERDGDGGDHGESADIIAAAAARARAGGLVITPTDTVYGIGTTAADATAVARLLGAKGRGRRMPPPVLVAGRDQLDGVVADPSPAALALMDALWPGALTLVLAASPALAWDLGETGGTIAVRMPDHPLTLPLLRATGPMAVTSANRTGEPPATDAASARLAFPGQVTDAPGALAAEGGQPSILLIDGGPTPGPVPSTIVSLAGDNATRPRVLREGLIPVRRIEEVLEPLLAAQAGPSAAPEPAREGRA</sequence>
<dbReference type="AlphaFoldDB" id="A0A8H9H8A6"/>
<dbReference type="InterPro" id="IPR017945">
    <property type="entry name" value="DHBP_synth_RibB-like_a/b_dom"/>
</dbReference>
<evidence type="ECO:0000256" key="8">
    <source>
        <dbReference type="ARBA" id="ARBA00022741"/>
    </source>
</evidence>
<comment type="caution">
    <text evidence="14">The sequence shown here is derived from an EMBL/GenBank/DDBJ whole genome shotgun (WGS) entry which is preliminary data.</text>
</comment>
<dbReference type="InterPro" id="IPR006070">
    <property type="entry name" value="Sua5-like_dom"/>
</dbReference>
<reference evidence="14" key="1">
    <citation type="journal article" date="2014" name="Int. J. Syst. Evol. Microbiol.">
        <title>Complete genome sequence of Corynebacterium casei LMG S-19264T (=DSM 44701T), isolated from a smear-ripened cheese.</title>
        <authorList>
            <consortium name="US DOE Joint Genome Institute (JGI-PGF)"/>
            <person name="Walter F."/>
            <person name="Albersmeier A."/>
            <person name="Kalinowski J."/>
            <person name="Ruckert C."/>
        </authorList>
    </citation>
    <scope>NUCLEOTIDE SEQUENCE</scope>
    <source>
        <strain evidence="14">CGMCC 4.7372</strain>
    </source>
</reference>
<dbReference type="PANTHER" id="PTHR17490">
    <property type="entry name" value="SUA5"/>
    <property type="match status" value="1"/>
</dbReference>
<evidence type="ECO:0000256" key="4">
    <source>
        <dbReference type="ARBA" id="ARBA00022490"/>
    </source>
</evidence>
<organism evidence="14 15">
    <name type="scientific">Actinomyces gaoshouyii</name>
    <dbReference type="NCBI Taxonomy" id="1960083"/>
    <lineage>
        <taxon>Bacteria</taxon>
        <taxon>Bacillati</taxon>
        <taxon>Actinomycetota</taxon>
        <taxon>Actinomycetes</taxon>
        <taxon>Actinomycetales</taxon>
        <taxon>Actinomycetaceae</taxon>
        <taxon>Actinomyces</taxon>
    </lineage>
</organism>
<keyword evidence="5" id="KW-0808">Transferase</keyword>
<dbReference type="GO" id="GO:0008033">
    <property type="term" value="P:tRNA processing"/>
    <property type="evidence" value="ECO:0007669"/>
    <property type="project" value="UniProtKB-KW"/>
</dbReference>
<evidence type="ECO:0000256" key="7">
    <source>
        <dbReference type="ARBA" id="ARBA00022695"/>
    </source>
</evidence>
<dbReference type="GO" id="GO:0005737">
    <property type="term" value="C:cytoplasm"/>
    <property type="evidence" value="ECO:0007669"/>
    <property type="project" value="UniProtKB-SubCell"/>
</dbReference>
<dbReference type="GO" id="GO:0003725">
    <property type="term" value="F:double-stranded RNA binding"/>
    <property type="evidence" value="ECO:0007669"/>
    <property type="project" value="InterPro"/>
</dbReference>
<evidence type="ECO:0000256" key="2">
    <source>
        <dbReference type="ARBA" id="ARBA00007663"/>
    </source>
</evidence>
<evidence type="ECO:0000313" key="14">
    <source>
        <dbReference type="EMBL" id="GGO96677.1"/>
    </source>
</evidence>
<name>A0A8H9H8A6_9ACTO</name>
<feature type="region of interest" description="Disordered" evidence="12">
    <location>
        <begin position="1"/>
        <end position="24"/>
    </location>
</feature>
<dbReference type="Proteomes" id="UP000614239">
    <property type="component" value="Unassembled WGS sequence"/>
</dbReference>
<keyword evidence="7" id="KW-0548">Nucleotidyltransferase</keyword>
<evidence type="ECO:0000256" key="9">
    <source>
        <dbReference type="ARBA" id="ARBA00022840"/>
    </source>
</evidence>
<reference evidence="14" key="2">
    <citation type="submission" date="2020-09" db="EMBL/GenBank/DDBJ databases">
        <authorList>
            <person name="Sun Q."/>
            <person name="Zhou Y."/>
        </authorList>
    </citation>
    <scope>NUCLEOTIDE SEQUENCE</scope>
    <source>
        <strain evidence="14">CGMCC 4.7372</strain>
    </source>
</reference>
<comment type="subcellular location">
    <subcellularLocation>
        <location evidence="1">Cytoplasm</location>
    </subcellularLocation>
</comment>
<evidence type="ECO:0000256" key="12">
    <source>
        <dbReference type="SAM" id="MobiDB-lite"/>
    </source>
</evidence>
<accession>A0A8H9H8A6</accession>
<comment type="similarity">
    <text evidence="2">Belongs to the SUA5 family.</text>
</comment>
<dbReference type="Gene3D" id="3.90.870.10">
    <property type="entry name" value="DHBP synthase"/>
    <property type="match status" value="1"/>
</dbReference>
<evidence type="ECO:0000256" key="10">
    <source>
        <dbReference type="ARBA" id="ARBA00029774"/>
    </source>
</evidence>
<comment type="catalytic activity">
    <reaction evidence="11">
        <text>L-threonine + hydrogencarbonate + ATP = L-threonylcarbamoyladenylate + diphosphate + H2O</text>
        <dbReference type="Rhea" id="RHEA:36407"/>
        <dbReference type="ChEBI" id="CHEBI:15377"/>
        <dbReference type="ChEBI" id="CHEBI:17544"/>
        <dbReference type="ChEBI" id="CHEBI:30616"/>
        <dbReference type="ChEBI" id="CHEBI:33019"/>
        <dbReference type="ChEBI" id="CHEBI:57926"/>
        <dbReference type="ChEBI" id="CHEBI:73682"/>
        <dbReference type="EC" id="2.7.7.87"/>
    </reaction>
</comment>
<dbReference type="NCBIfam" id="TIGR00057">
    <property type="entry name" value="L-threonylcarbamoyladenylate synthase"/>
    <property type="match status" value="1"/>
</dbReference>
<dbReference type="InterPro" id="IPR050156">
    <property type="entry name" value="TC-AMP_synthase_SUA5"/>
</dbReference>
<dbReference type="PANTHER" id="PTHR17490:SF16">
    <property type="entry name" value="THREONYLCARBAMOYL-AMP SYNTHASE"/>
    <property type="match status" value="1"/>
</dbReference>
<evidence type="ECO:0000256" key="1">
    <source>
        <dbReference type="ARBA" id="ARBA00004496"/>
    </source>
</evidence>
<dbReference type="GO" id="GO:0061710">
    <property type="term" value="F:L-threonylcarbamoyladenylate synthase"/>
    <property type="evidence" value="ECO:0007669"/>
    <property type="project" value="UniProtKB-EC"/>
</dbReference>
<evidence type="ECO:0000256" key="3">
    <source>
        <dbReference type="ARBA" id="ARBA00012584"/>
    </source>
</evidence>
<protein>
    <recommendedName>
        <fullName evidence="10">L-threonylcarbamoyladenylate synthase</fullName>
        <ecNumber evidence="3">2.7.7.87</ecNumber>
    </recommendedName>
    <alternativeName>
        <fullName evidence="10">L-threonylcarbamoyladenylate synthase</fullName>
    </alternativeName>
</protein>
<evidence type="ECO:0000256" key="5">
    <source>
        <dbReference type="ARBA" id="ARBA00022679"/>
    </source>
</evidence>
<feature type="compositionally biased region" description="Basic and acidic residues" evidence="12">
    <location>
        <begin position="13"/>
        <end position="24"/>
    </location>
</feature>
<evidence type="ECO:0000313" key="15">
    <source>
        <dbReference type="Proteomes" id="UP000614239"/>
    </source>
</evidence>
<dbReference type="Pfam" id="PF01300">
    <property type="entry name" value="Sua5_yciO_yrdC"/>
    <property type="match status" value="1"/>
</dbReference>
<evidence type="ECO:0000259" key="13">
    <source>
        <dbReference type="PROSITE" id="PS51163"/>
    </source>
</evidence>
<dbReference type="EMBL" id="BMNJ01000002">
    <property type="protein sequence ID" value="GGO96677.1"/>
    <property type="molecule type" value="Genomic_DNA"/>
</dbReference>
<dbReference type="SUPFAM" id="SSF55821">
    <property type="entry name" value="YrdC/RibB"/>
    <property type="match status" value="1"/>
</dbReference>
<keyword evidence="15" id="KW-1185">Reference proteome</keyword>
<feature type="domain" description="YrdC-like" evidence="13">
    <location>
        <begin position="26"/>
        <end position="229"/>
    </location>
</feature>
<proteinExistence type="inferred from homology"/>
<keyword evidence="6" id="KW-0819">tRNA processing</keyword>
<dbReference type="EC" id="2.7.7.87" evidence="3"/>
<dbReference type="RefSeq" id="WP_229657882.1">
    <property type="nucleotide sequence ID" value="NZ_BMNJ01000002.1"/>
</dbReference>
<keyword evidence="4" id="KW-0963">Cytoplasm</keyword>
<evidence type="ECO:0000256" key="11">
    <source>
        <dbReference type="ARBA" id="ARBA00048366"/>
    </source>
</evidence>
<keyword evidence="9" id="KW-0067">ATP-binding</keyword>
<dbReference type="PROSITE" id="PS51163">
    <property type="entry name" value="YRDC"/>
    <property type="match status" value="1"/>
</dbReference>
<gene>
    <name evidence="14" type="ORF">GCM10011612_07460</name>
</gene>
<dbReference type="GO" id="GO:0006450">
    <property type="term" value="P:regulation of translational fidelity"/>
    <property type="evidence" value="ECO:0007669"/>
    <property type="project" value="TreeGrafter"/>
</dbReference>
<evidence type="ECO:0000256" key="6">
    <source>
        <dbReference type="ARBA" id="ARBA00022694"/>
    </source>
</evidence>